<evidence type="ECO:0000313" key="2">
    <source>
        <dbReference type="EMBL" id="NDW20768.1"/>
    </source>
</evidence>
<proteinExistence type="predicted"/>
<feature type="transmembrane region" description="Helical" evidence="1">
    <location>
        <begin position="54"/>
        <end position="73"/>
    </location>
</feature>
<reference evidence="2 3" key="1">
    <citation type="submission" date="2020-01" db="EMBL/GenBank/DDBJ databases">
        <title>Genomes of bacteria type strains.</title>
        <authorList>
            <person name="Chen J."/>
            <person name="Zhu S."/>
            <person name="Yang J."/>
        </authorList>
    </citation>
    <scope>NUCLEOTIDE SEQUENCE [LARGE SCALE GENOMIC DNA]</scope>
    <source>
        <strain evidence="2 3">LMG 22958</strain>
    </source>
</reference>
<dbReference type="Proteomes" id="UP000478837">
    <property type="component" value="Unassembled WGS sequence"/>
</dbReference>
<comment type="caution">
    <text evidence="2">The sequence shown here is derived from an EMBL/GenBank/DDBJ whole genome shotgun (WGS) entry which is preliminary data.</text>
</comment>
<keyword evidence="1" id="KW-0812">Transmembrane</keyword>
<name>A0A6L9MRG7_9ALTE</name>
<dbReference type="EMBL" id="JAAAWP010000002">
    <property type="protein sequence ID" value="NDW20768.1"/>
    <property type="molecule type" value="Genomic_DNA"/>
</dbReference>
<protein>
    <submittedName>
        <fullName evidence="2">DUF2177 family protein</fullName>
    </submittedName>
</protein>
<dbReference type="Pfam" id="PF09945">
    <property type="entry name" value="DUF2177"/>
    <property type="match status" value="1"/>
</dbReference>
<keyword evidence="1" id="KW-0472">Membrane</keyword>
<feature type="transmembrane region" description="Helical" evidence="1">
    <location>
        <begin position="80"/>
        <end position="98"/>
    </location>
</feature>
<dbReference type="RefSeq" id="WP_163110411.1">
    <property type="nucleotide sequence ID" value="NZ_JAAAWP010000002.1"/>
</dbReference>
<dbReference type="InterPro" id="IPR018687">
    <property type="entry name" value="DUF2177_membr"/>
</dbReference>
<accession>A0A6L9MRG7</accession>
<feature type="transmembrane region" description="Helical" evidence="1">
    <location>
        <begin position="118"/>
        <end position="136"/>
    </location>
</feature>
<feature type="transmembrane region" description="Helical" evidence="1">
    <location>
        <begin position="12"/>
        <end position="34"/>
    </location>
</feature>
<gene>
    <name evidence="2" type="ORF">GTW09_04450</name>
</gene>
<organism evidence="2 3">
    <name type="scientific">Alteromonas hispanica</name>
    <dbReference type="NCBI Taxonomy" id="315421"/>
    <lineage>
        <taxon>Bacteria</taxon>
        <taxon>Pseudomonadati</taxon>
        <taxon>Pseudomonadota</taxon>
        <taxon>Gammaproteobacteria</taxon>
        <taxon>Alteromonadales</taxon>
        <taxon>Alteromonadaceae</taxon>
        <taxon>Alteromonas/Salinimonas group</taxon>
        <taxon>Alteromonas</taxon>
    </lineage>
</organism>
<keyword evidence="1" id="KW-1133">Transmembrane helix</keyword>
<evidence type="ECO:0000313" key="3">
    <source>
        <dbReference type="Proteomes" id="UP000478837"/>
    </source>
</evidence>
<sequence length="149" mass="16781">MLSNIVHFAKNIVVSLLAIFICFGVLDFLWLGIIADSWYQTEMAPLLRSQFITWPWLVFYVMYGFVVFVLAVVANRDKSLLYAGIDGALLGLASYGAYNLTAYSIIDGFTLFIMLIDWAWGTFLTSASAMAGWLGFKAALRNYKQRYGN</sequence>
<evidence type="ECO:0000256" key="1">
    <source>
        <dbReference type="SAM" id="Phobius"/>
    </source>
</evidence>
<keyword evidence="3" id="KW-1185">Reference proteome</keyword>
<dbReference type="AlphaFoldDB" id="A0A6L9MRG7"/>